<dbReference type="InterPro" id="IPR012349">
    <property type="entry name" value="Split_barrel_FMN-bd"/>
</dbReference>
<dbReference type="Pfam" id="PF04075">
    <property type="entry name" value="F420H2_quin_red"/>
    <property type="match status" value="1"/>
</dbReference>
<protein>
    <submittedName>
        <fullName evidence="3">Nitroreductase/quinone reductase family protein</fullName>
    </submittedName>
</protein>
<evidence type="ECO:0000256" key="1">
    <source>
        <dbReference type="ARBA" id="ARBA00008710"/>
    </source>
</evidence>
<proteinExistence type="inferred from homology"/>
<evidence type="ECO:0000313" key="4">
    <source>
        <dbReference type="Proteomes" id="UP001596137"/>
    </source>
</evidence>
<sequence>MSFDTPAGTRGSRQPTGWVFRSLNKLMARRIRRTGGATSMGFNALVLTSVGRKSGLERTTPVGYFPGGDDSWLIVASAAGAAGNPAWYHNLAAHPDKVRVEVGGRTVAVVAEQLHGAEREQAWEQITAAAPRFAQYQDKTDRELPIIRLVPRSAPETPHR</sequence>
<organism evidence="3 4">
    <name type="scientific">Sphaerisporangium aureirubrum</name>
    <dbReference type="NCBI Taxonomy" id="1544736"/>
    <lineage>
        <taxon>Bacteria</taxon>
        <taxon>Bacillati</taxon>
        <taxon>Actinomycetota</taxon>
        <taxon>Actinomycetes</taxon>
        <taxon>Streptosporangiales</taxon>
        <taxon>Streptosporangiaceae</taxon>
        <taxon>Sphaerisporangium</taxon>
    </lineage>
</organism>
<dbReference type="InterPro" id="IPR004378">
    <property type="entry name" value="F420H2_quin_Rdtase"/>
</dbReference>
<dbReference type="PANTHER" id="PTHR39428:SF1">
    <property type="entry name" value="F420H(2)-DEPENDENT QUINONE REDUCTASE RV1261C"/>
    <property type="match status" value="1"/>
</dbReference>
<dbReference type="PANTHER" id="PTHR39428">
    <property type="entry name" value="F420H(2)-DEPENDENT QUINONE REDUCTASE RV1261C"/>
    <property type="match status" value="1"/>
</dbReference>
<dbReference type="RefSeq" id="WP_380754104.1">
    <property type="nucleotide sequence ID" value="NZ_JBHSRF010000023.1"/>
</dbReference>
<dbReference type="EMBL" id="JBHSRF010000023">
    <property type="protein sequence ID" value="MFC6082970.1"/>
    <property type="molecule type" value="Genomic_DNA"/>
</dbReference>
<reference evidence="4" key="1">
    <citation type="journal article" date="2019" name="Int. J. Syst. Evol. Microbiol.">
        <title>The Global Catalogue of Microorganisms (GCM) 10K type strain sequencing project: providing services to taxonomists for standard genome sequencing and annotation.</title>
        <authorList>
            <consortium name="The Broad Institute Genomics Platform"/>
            <consortium name="The Broad Institute Genome Sequencing Center for Infectious Disease"/>
            <person name="Wu L."/>
            <person name="Ma J."/>
        </authorList>
    </citation>
    <scope>NUCLEOTIDE SEQUENCE [LARGE SCALE GENOMIC DNA]</scope>
    <source>
        <strain evidence="4">JCM 30346</strain>
    </source>
</reference>
<dbReference type="Gene3D" id="2.30.110.10">
    <property type="entry name" value="Electron Transport, Fmn-binding Protein, Chain A"/>
    <property type="match status" value="1"/>
</dbReference>
<name>A0ABW1NJ86_9ACTN</name>
<dbReference type="NCBIfam" id="TIGR00026">
    <property type="entry name" value="hi_GC_TIGR00026"/>
    <property type="match status" value="1"/>
</dbReference>
<accession>A0ABW1NJ86</accession>
<keyword evidence="4" id="KW-1185">Reference proteome</keyword>
<gene>
    <name evidence="3" type="ORF">ACFP1K_17495</name>
</gene>
<comment type="catalytic activity">
    <reaction evidence="2">
        <text>oxidized coenzyme F420-(gamma-L-Glu)(n) + a quinol + H(+) = reduced coenzyme F420-(gamma-L-Glu)(n) + a quinone</text>
        <dbReference type="Rhea" id="RHEA:39663"/>
        <dbReference type="Rhea" id="RHEA-COMP:12939"/>
        <dbReference type="Rhea" id="RHEA-COMP:14378"/>
        <dbReference type="ChEBI" id="CHEBI:15378"/>
        <dbReference type="ChEBI" id="CHEBI:24646"/>
        <dbReference type="ChEBI" id="CHEBI:132124"/>
        <dbReference type="ChEBI" id="CHEBI:133980"/>
        <dbReference type="ChEBI" id="CHEBI:139511"/>
    </reaction>
</comment>
<evidence type="ECO:0000313" key="3">
    <source>
        <dbReference type="EMBL" id="MFC6082970.1"/>
    </source>
</evidence>
<evidence type="ECO:0000256" key="2">
    <source>
        <dbReference type="ARBA" id="ARBA00049106"/>
    </source>
</evidence>
<comment type="similarity">
    <text evidence="1">Belongs to the F420H(2)-dependent quinone reductase family.</text>
</comment>
<dbReference type="Proteomes" id="UP001596137">
    <property type="component" value="Unassembled WGS sequence"/>
</dbReference>
<comment type="caution">
    <text evidence="3">The sequence shown here is derived from an EMBL/GenBank/DDBJ whole genome shotgun (WGS) entry which is preliminary data.</text>
</comment>